<organism evidence="1 2">
    <name type="scientific">Undibacterium oligocarboniphilum</name>
    <dbReference type="NCBI Taxonomy" id="666702"/>
    <lineage>
        <taxon>Bacteria</taxon>
        <taxon>Pseudomonadati</taxon>
        <taxon>Pseudomonadota</taxon>
        <taxon>Betaproteobacteria</taxon>
        <taxon>Burkholderiales</taxon>
        <taxon>Oxalobacteraceae</taxon>
        <taxon>Undibacterium</taxon>
    </lineage>
</organism>
<comment type="caution">
    <text evidence="1">The sequence shown here is derived from an EMBL/GenBank/DDBJ whole genome shotgun (WGS) entry which is preliminary data.</text>
</comment>
<sequence>MTPFRQFLSTLRQRLPAPRRLLLSSRAPLSKPGTALLPAQLVIARGFCRFSRFDLKNIPAKRRLQALQLQLRQWSPFAQPEFAIVLESDAALVWCWDAAWLSARRAELPATWQNAEAIPETVLQAPHTDGMRLVTCPDGVEAQYWKQGELHGSRWWPQTPELQDYIGFCREAGSPLPVSAQLPTAQQPAIRIQPWLPVITSAGLSQSHHRLEQWFYALLFLCLVLPYGWYSLREQQLNRGLNQIRTDMAQLTGQANNLVQARETALRAVDEIAARQRLDPYPGQLDLMTAVAEALPSDSTIREWEFQENKLRIVIAGGLETPSRADITKNLIASGYFAQVQNLLARDTKALSFRMTVLPRKGVSMTTDNPAGGKE</sequence>
<evidence type="ECO:0000313" key="2">
    <source>
        <dbReference type="Proteomes" id="UP000588051"/>
    </source>
</evidence>
<evidence type="ECO:0000313" key="1">
    <source>
        <dbReference type="EMBL" id="NVO76473.1"/>
    </source>
</evidence>
<protein>
    <submittedName>
        <fullName evidence="1">Uncharacterized protein</fullName>
    </submittedName>
</protein>
<dbReference type="RefSeq" id="WP_176801739.1">
    <property type="nucleotide sequence ID" value="NZ_JABXYJ010000001.1"/>
</dbReference>
<dbReference type="EMBL" id="JABXYJ010000001">
    <property type="protein sequence ID" value="NVO76473.1"/>
    <property type="molecule type" value="Genomic_DNA"/>
</dbReference>
<name>A0A850QGI5_9BURK</name>
<gene>
    <name evidence="1" type="ORF">HV832_01330</name>
</gene>
<keyword evidence="2" id="KW-1185">Reference proteome</keyword>
<reference evidence="1 2" key="1">
    <citation type="submission" date="2020-06" db="EMBL/GenBank/DDBJ databases">
        <authorList>
            <person name="Qiu C."/>
            <person name="Liu Z."/>
        </authorList>
    </citation>
    <scope>NUCLEOTIDE SEQUENCE [LARGE SCALE GENOMIC DNA]</scope>
    <source>
        <strain evidence="1 2">EM 1</strain>
    </source>
</reference>
<accession>A0A850QGI5</accession>
<proteinExistence type="predicted"/>
<dbReference type="Proteomes" id="UP000588051">
    <property type="component" value="Unassembled WGS sequence"/>
</dbReference>
<dbReference type="AlphaFoldDB" id="A0A850QGI5"/>